<feature type="region of interest" description="Disordered" evidence="1">
    <location>
        <begin position="65"/>
        <end position="104"/>
    </location>
</feature>
<keyword evidence="4" id="KW-1185">Reference proteome</keyword>
<keyword evidence="2" id="KW-0472">Membrane</keyword>
<protein>
    <submittedName>
        <fullName evidence="3">Uncharacterized protein</fullName>
    </submittedName>
</protein>
<evidence type="ECO:0000256" key="2">
    <source>
        <dbReference type="SAM" id="Phobius"/>
    </source>
</evidence>
<evidence type="ECO:0000313" key="4">
    <source>
        <dbReference type="Proteomes" id="UP000289200"/>
    </source>
</evidence>
<evidence type="ECO:0000256" key="1">
    <source>
        <dbReference type="SAM" id="MobiDB-lite"/>
    </source>
</evidence>
<comment type="caution">
    <text evidence="3">The sequence shown here is derived from an EMBL/GenBank/DDBJ whole genome shotgun (WGS) entry which is preliminary data.</text>
</comment>
<reference evidence="4" key="1">
    <citation type="submission" date="2018-10" db="EMBL/GenBank/DDBJ databases">
        <authorList>
            <person name="Peiro R."/>
            <person name="Begona"/>
            <person name="Cbmso G."/>
            <person name="Lopez M."/>
            <person name="Gonzalez S."/>
            <person name="Sacristan E."/>
            <person name="Castillo E."/>
        </authorList>
    </citation>
    <scope>NUCLEOTIDE SEQUENCE [LARGE SCALE GENOMIC DNA]</scope>
</reference>
<name>A0A3S4CGH5_9BRAD</name>
<proteinExistence type="predicted"/>
<feature type="compositionally biased region" description="Low complexity" evidence="1">
    <location>
        <begin position="92"/>
        <end position="104"/>
    </location>
</feature>
<dbReference type="RefSeq" id="WP_165363845.1">
    <property type="nucleotide sequence ID" value="NZ_UWOC01000131.1"/>
</dbReference>
<organism evidence="3 4">
    <name type="scientific">Rhodoplanes serenus</name>
    <dbReference type="NCBI Taxonomy" id="200615"/>
    <lineage>
        <taxon>Bacteria</taxon>
        <taxon>Pseudomonadati</taxon>
        <taxon>Pseudomonadota</taxon>
        <taxon>Alphaproteobacteria</taxon>
        <taxon>Hyphomicrobiales</taxon>
        <taxon>Nitrobacteraceae</taxon>
        <taxon>Rhodoplanes</taxon>
    </lineage>
</organism>
<feature type="transmembrane region" description="Helical" evidence="2">
    <location>
        <begin position="37"/>
        <end position="54"/>
    </location>
</feature>
<sequence>MIRLVSFFFTVSATALGGALVAIQGLMLVRGDGGNVLVLAAAALALAVGLYGLAADIRRSRAAAQAAREGRPEKPWAPPRGTPKRDAVTSRAASSSPAPSAAPLALATSEGGAPIADILAAERARADAYWRDGVARLRAEAAEHGAGDGAVVLLDVATRSLADTLGPRQVARILSDAAARYAAEAERAPTRDAGAA</sequence>
<keyword evidence="2" id="KW-0812">Transmembrane</keyword>
<keyword evidence="2" id="KW-1133">Transmembrane helix</keyword>
<gene>
    <name evidence="3" type="ORF">RHODGE_RHODGE_01761</name>
</gene>
<dbReference type="AlphaFoldDB" id="A0A3S4CGH5"/>
<dbReference type="EMBL" id="UWOC01000131">
    <property type="protein sequence ID" value="VCU08595.1"/>
    <property type="molecule type" value="Genomic_DNA"/>
</dbReference>
<evidence type="ECO:0000313" key="3">
    <source>
        <dbReference type="EMBL" id="VCU08595.1"/>
    </source>
</evidence>
<accession>A0A3S4CGH5</accession>
<dbReference type="Proteomes" id="UP000289200">
    <property type="component" value="Unassembled WGS sequence"/>
</dbReference>